<dbReference type="PROSITE" id="PS51063">
    <property type="entry name" value="HTH_CRP_2"/>
    <property type="match status" value="1"/>
</dbReference>
<dbReference type="AlphaFoldDB" id="A0A6N7V1N6"/>
<dbReference type="GO" id="GO:0003677">
    <property type="term" value="F:DNA binding"/>
    <property type="evidence" value="ECO:0007669"/>
    <property type="project" value="UniProtKB-KW"/>
</dbReference>
<dbReference type="Gene3D" id="1.10.10.10">
    <property type="entry name" value="Winged helix-like DNA-binding domain superfamily/Winged helix DNA-binding domain"/>
    <property type="match status" value="1"/>
</dbReference>
<dbReference type="InterPro" id="IPR036390">
    <property type="entry name" value="WH_DNA-bd_sf"/>
</dbReference>
<protein>
    <submittedName>
        <fullName evidence="5">Crp/Fnr family transcriptional regulator</fullName>
    </submittedName>
</protein>
<name>A0A6N7V1N6_9FIRM</name>
<evidence type="ECO:0000259" key="4">
    <source>
        <dbReference type="PROSITE" id="PS51063"/>
    </source>
</evidence>
<organism evidence="5 6">
    <name type="scientific">Holdemanella porci</name>
    <dbReference type="NCBI Taxonomy" id="2652276"/>
    <lineage>
        <taxon>Bacteria</taxon>
        <taxon>Bacillati</taxon>
        <taxon>Bacillota</taxon>
        <taxon>Erysipelotrichia</taxon>
        <taxon>Erysipelotrichales</taxon>
        <taxon>Erysipelotrichaceae</taxon>
        <taxon>Holdemanella</taxon>
    </lineage>
</organism>
<dbReference type="InterPro" id="IPR012318">
    <property type="entry name" value="HTH_CRP"/>
</dbReference>
<dbReference type="InterPro" id="IPR014710">
    <property type="entry name" value="RmlC-like_jellyroll"/>
</dbReference>
<keyword evidence="6" id="KW-1185">Reference proteome</keyword>
<gene>
    <name evidence="5" type="ORF">FYJ55_03725</name>
</gene>
<dbReference type="Pfam" id="PF13545">
    <property type="entry name" value="HTH_Crp_2"/>
    <property type="match status" value="1"/>
</dbReference>
<comment type="caution">
    <text evidence="5">The sequence shown here is derived from an EMBL/GenBank/DDBJ whole genome shotgun (WGS) entry which is preliminary data.</text>
</comment>
<accession>A0A6N7V1N6</accession>
<keyword evidence="3" id="KW-0804">Transcription</keyword>
<dbReference type="SUPFAM" id="SSF46785">
    <property type="entry name" value="Winged helix' DNA-binding domain"/>
    <property type="match status" value="1"/>
</dbReference>
<evidence type="ECO:0000256" key="3">
    <source>
        <dbReference type="ARBA" id="ARBA00023163"/>
    </source>
</evidence>
<dbReference type="RefSeq" id="WP_117571295.1">
    <property type="nucleotide sequence ID" value="NZ_JBQHQE010000005.1"/>
</dbReference>
<dbReference type="GeneID" id="93158401"/>
<evidence type="ECO:0000313" key="6">
    <source>
        <dbReference type="Proteomes" id="UP000434241"/>
    </source>
</evidence>
<dbReference type="EMBL" id="VUMR01000012">
    <property type="protein sequence ID" value="MSS56030.1"/>
    <property type="molecule type" value="Genomic_DNA"/>
</dbReference>
<dbReference type="GO" id="GO:0006355">
    <property type="term" value="P:regulation of DNA-templated transcription"/>
    <property type="evidence" value="ECO:0007669"/>
    <property type="project" value="InterPro"/>
</dbReference>
<dbReference type="InterPro" id="IPR036388">
    <property type="entry name" value="WH-like_DNA-bd_sf"/>
</dbReference>
<keyword evidence="1" id="KW-0805">Transcription regulation</keyword>
<reference evidence="5 6" key="1">
    <citation type="submission" date="2019-08" db="EMBL/GenBank/DDBJ databases">
        <title>In-depth cultivation of the pig gut microbiome towards novel bacterial diversity and tailored functional studies.</title>
        <authorList>
            <person name="Wylensek D."/>
            <person name="Hitch T.C.A."/>
            <person name="Clavel T."/>
        </authorList>
    </citation>
    <scope>NUCLEOTIDE SEQUENCE [LARGE SCALE GENOMIC DNA]</scope>
    <source>
        <strain evidence="5 6">LKV-472-APC-3</strain>
    </source>
</reference>
<dbReference type="SMART" id="SM00419">
    <property type="entry name" value="HTH_CRP"/>
    <property type="match status" value="1"/>
</dbReference>
<dbReference type="Proteomes" id="UP000434241">
    <property type="component" value="Unassembled WGS sequence"/>
</dbReference>
<dbReference type="InterPro" id="IPR018490">
    <property type="entry name" value="cNMP-bd_dom_sf"/>
</dbReference>
<evidence type="ECO:0000256" key="1">
    <source>
        <dbReference type="ARBA" id="ARBA00023015"/>
    </source>
</evidence>
<evidence type="ECO:0000313" key="5">
    <source>
        <dbReference type="EMBL" id="MSS56030.1"/>
    </source>
</evidence>
<evidence type="ECO:0000256" key="2">
    <source>
        <dbReference type="ARBA" id="ARBA00023125"/>
    </source>
</evidence>
<keyword evidence="2" id="KW-0238">DNA-binding</keyword>
<dbReference type="SUPFAM" id="SSF51206">
    <property type="entry name" value="cAMP-binding domain-like"/>
    <property type="match status" value="1"/>
</dbReference>
<sequence length="219" mass="25538">MGCELFLDFFSEHEVPVIRKRRHTFLKMEDENVYVLKEGVVKVSVLMRDGREFNITYLKGFDILSMFKDAVVDCKFSSLMIRVESDEASFYCVSKELFNQLLNEHSELVEYVNTYYRKKLSETISRQELMTMNGKNGAVCAFIYYLVTMFGKEARDGILIDLKITNDDIAGFCGISTRHSVNRILRGLREEHVIRTLYNKIMVLDVEYLKQFVDVKVDA</sequence>
<feature type="domain" description="HTH crp-type" evidence="4">
    <location>
        <begin position="133"/>
        <end position="207"/>
    </location>
</feature>
<dbReference type="Gene3D" id="2.60.120.10">
    <property type="entry name" value="Jelly Rolls"/>
    <property type="match status" value="1"/>
</dbReference>
<proteinExistence type="predicted"/>